<evidence type="ECO:0000256" key="6">
    <source>
        <dbReference type="ARBA" id="ARBA00022989"/>
    </source>
</evidence>
<dbReference type="eggNOG" id="arCOG04615">
    <property type="taxonomic scope" value="Archaea"/>
</dbReference>
<evidence type="ECO:0000313" key="12">
    <source>
        <dbReference type="EMBL" id="ERG94729.1"/>
    </source>
</evidence>
<comment type="subcellular location">
    <subcellularLocation>
        <location evidence="1">Cell membrane</location>
        <topology evidence="1">Multi-pass membrane protein</topology>
    </subcellularLocation>
</comment>
<evidence type="ECO:0000256" key="2">
    <source>
        <dbReference type="ARBA" id="ARBA00022475"/>
    </source>
</evidence>
<keyword evidence="3" id="KW-0328">Glycosyltransferase</keyword>
<dbReference type="GO" id="GO:0005886">
    <property type="term" value="C:plasma membrane"/>
    <property type="evidence" value="ECO:0007669"/>
    <property type="project" value="UniProtKB-SubCell"/>
</dbReference>
<dbReference type="AlphaFoldDB" id="U1MWB8"/>
<accession>U1MWB8</accession>
<feature type="transmembrane region" description="Helical" evidence="9">
    <location>
        <begin position="250"/>
        <end position="271"/>
    </location>
</feature>
<name>U1MWB8_9EURY</name>
<proteinExistence type="predicted"/>
<dbReference type="PANTHER" id="PTHR33908:SF11">
    <property type="entry name" value="MEMBRANE PROTEIN"/>
    <property type="match status" value="1"/>
</dbReference>
<gene>
    <name evidence="12" type="ORF">J07HQW2_01170</name>
</gene>
<feature type="domain" description="DUF7846" evidence="11">
    <location>
        <begin position="491"/>
        <end position="641"/>
    </location>
</feature>
<evidence type="ECO:0000259" key="11">
    <source>
        <dbReference type="Pfam" id="PF25230"/>
    </source>
</evidence>
<evidence type="ECO:0000256" key="3">
    <source>
        <dbReference type="ARBA" id="ARBA00022676"/>
    </source>
</evidence>
<evidence type="ECO:0000256" key="5">
    <source>
        <dbReference type="ARBA" id="ARBA00022692"/>
    </source>
</evidence>
<dbReference type="GO" id="GO:0016763">
    <property type="term" value="F:pentosyltransferase activity"/>
    <property type="evidence" value="ECO:0007669"/>
    <property type="project" value="TreeGrafter"/>
</dbReference>
<keyword evidence="6 9" id="KW-1133">Transmembrane helix</keyword>
<evidence type="ECO:0000256" key="4">
    <source>
        <dbReference type="ARBA" id="ARBA00022679"/>
    </source>
</evidence>
<keyword evidence="5 9" id="KW-0812">Transmembrane</keyword>
<feature type="region of interest" description="Disordered" evidence="8">
    <location>
        <begin position="767"/>
        <end position="788"/>
    </location>
</feature>
<dbReference type="PANTHER" id="PTHR33908">
    <property type="entry name" value="MANNOSYLTRANSFERASE YKCB-RELATED"/>
    <property type="match status" value="1"/>
</dbReference>
<feature type="transmembrane region" description="Helical" evidence="9">
    <location>
        <begin position="327"/>
        <end position="346"/>
    </location>
</feature>
<dbReference type="STRING" id="1238425.J07HQW2_01170"/>
<dbReference type="EMBL" id="KE356561">
    <property type="protein sequence ID" value="ERG94729.1"/>
    <property type="molecule type" value="Genomic_DNA"/>
</dbReference>
<protein>
    <submittedName>
        <fullName evidence="12">Uncharacterized protein</fullName>
    </submittedName>
</protein>
<evidence type="ECO:0000259" key="10">
    <source>
        <dbReference type="Pfam" id="PF13231"/>
    </source>
</evidence>
<dbReference type="InterPro" id="IPR057168">
    <property type="entry name" value="DUF7846"/>
</dbReference>
<sequence>MWKINTILTRLQNRLQISIWTLLAGILAVGTGLFVALIAVEVFPYHSVNDDEAVYLTQAALLLEGAFFIDPTPYPPEAVRPWFFILDDSAVGTRLYSKYTPVVPAMFALGYRLGLGTWTVGLALVATGTATSVYILATRAFDRTIGVCAIIVLAGSPMFLLTSATFLSYAPTTFLNVIFALAYLHSFRAHNQRLFTWGWAIIAGFATGIAFFARPYTAVLFALPFIFHTLFTVCRQLRNTGWSHPQTHIAVTRASLTATAGCVVVAIALWYNAIVTGDPLVFPYAAFAPADGLGFGPHELLSYEAVYTPEIALATTVTAVQSLATEWVAAGLIGTGFAILGGGVAVHRIITDSSQSNGSSLSKSTISLLLLSIIPTVIIGEAYFWGTYNGLQNGLIDLLGPFYHFDILIPIAIFAAAGFVTLFRRLYVVLSGFMTVRWACITVVVILIMAAPIIGVTGESVLMGPIETNEERSESLAATYEPIEKQSFNNAVVFTPDTYDDWQAHPFQYLRSDPTLDGPVVYATDGPPSRDMAVIDATNRTPYRFTYRGVWTAAAEPVTPTLQQLSVKRGEVIQIQTTVGQPQNLQSVSIRIETADGYVRYRARPVIQTRNQQTVTVRWSISQDGVWARNLPAISTGGTTIPLNATSTINSSATASHGSDMSRYNNESKASLNGTVNMTQTAVSLPSGSSEVDFVVTFVGAGGASITYRQHVTVETMVTENNIESSTQAIWPPKTRVCRLTTDCGHEGAWVGPTPETLTGVSINTSATGHSYTNSSSASLARPPDDSG</sequence>
<feature type="transmembrane region" description="Helical" evidence="9">
    <location>
        <begin position="219"/>
        <end position="238"/>
    </location>
</feature>
<dbReference type="GO" id="GO:0008610">
    <property type="term" value="P:lipid biosynthetic process"/>
    <property type="evidence" value="ECO:0007669"/>
    <property type="project" value="UniProtKB-ARBA"/>
</dbReference>
<organism evidence="12 13">
    <name type="scientific">Haloquadratum walsbyi J07HQW2</name>
    <dbReference type="NCBI Taxonomy" id="1238425"/>
    <lineage>
        <taxon>Archaea</taxon>
        <taxon>Methanobacteriati</taxon>
        <taxon>Methanobacteriota</taxon>
        <taxon>Stenosarchaea group</taxon>
        <taxon>Halobacteria</taxon>
        <taxon>Halobacteriales</taxon>
        <taxon>Haloferacaceae</taxon>
        <taxon>Haloquadratum</taxon>
    </lineage>
</organism>
<feature type="transmembrane region" description="Helical" evidence="9">
    <location>
        <begin position="20"/>
        <end position="40"/>
    </location>
</feature>
<dbReference type="Pfam" id="PF25230">
    <property type="entry name" value="DUF7846"/>
    <property type="match status" value="1"/>
</dbReference>
<feature type="transmembrane region" description="Helical" evidence="9">
    <location>
        <begin position="366"/>
        <end position="385"/>
    </location>
</feature>
<feature type="transmembrane region" description="Helical" evidence="9">
    <location>
        <begin position="435"/>
        <end position="455"/>
    </location>
</feature>
<evidence type="ECO:0000256" key="7">
    <source>
        <dbReference type="ARBA" id="ARBA00023136"/>
    </source>
</evidence>
<dbReference type="RefSeq" id="WP_021054220.1">
    <property type="nucleotide sequence ID" value="NZ_KE356561.1"/>
</dbReference>
<evidence type="ECO:0000256" key="8">
    <source>
        <dbReference type="SAM" id="MobiDB-lite"/>
    </source>
</evidence>
<dbReference type="InterPro" id="IPR050297">
    <property type="entry name" value="LipidA_mod_glycosyltrf_83"/>
</dbReference>
<reference evidence="12 13" key="1">
    <citation type="journal article" date="2013" name="PLoS ONE">
        <title>Assembly-driven community genomics of a hypersaline microbial ecosystem.</title>
        <authorList>
            <person name="Podell S."/>
            <person name="Ugalde J.A."/>
            <person name="Narasingarao P."/>
            <person name="Banfield J.F."/>
            <person name="Heidelberg K.B."/>
            <person name="Allen E.E."/>
        </authorList>
    </citation>
    <scope>NUCLEOTIDE SEQUENCE [LARGE SCALE GENOMIC DNA]</scope>
    <source>
        <strain evidence="13">J07HQW2</strain>
    </source>
</reference>
<evidence type="ECO:0000256" key="9">
    <source>
        <dbReference type="SAM" id="Phobius"/>
    </source>
</evidence>
<feature type="transmembrane region" description="Helical" evidence="9">
    <location>
        <begin position="405"/>
        <end position="423"/>
    </location>
</feature>
<dbReference type="HOGENOM" id="CLU_018666_0_0_2"/>
<feature type="transmembrane region" description="Helical" evidence="9">
    <location>
        <begin position="144"/>
        <end position="160"/>
    </location>
</feature>
<evidence type="ECO:0000256" key="1">
    <source>
        <dbReference type="ARBA" id="ARBA00004651"/>
    </source>
</evidence>
<feature type="compositionally biased region" description="Polar residues" evidence="8">
    <location>
        <begin position="767"/>
        <end position="779"/>
    </location>
</feature>
<feature type="transmembrane region" description="Helical" evidence="9">
    <location>
        <begin position="115"/>
        <end position="137"/>
    </location>
</feature>
<keyword evidence="7 9" id="KW-0472">Membrane</keyword>
<keyword evidence="2" id="KW-1003">Cell membrane</keyword>
<dbReference type="InterPro" id="IPR038731">
    <property type="entry name" value="RgtA/B/C-like"/>
</dbReference>
<dbReference type="Pfam" id="PF13231">
    <property type="entry name" value="PMT_2"/>
    <property type="match status" value="1"/>
</dbReference>
<feature type="domain" description="Glycosyltransferase RgtA/B/C/D-like" evidence="10">
    <location>
        <begin position="100"/>
        <end position="245"/>
    </location>
</feature>
<feature type="transmembrane region" description="Helical" evidence="9">
    <location>
        <begin position="166"/>
        <end position="187"/>
    </location>
</feature>
<feature type="transmembrane region" description="Helical" evidence="9">
    <location>
        <begin position="194"/>
        <end position="213"/>
    </location>
</feature>
<evidence type="ECO:0000313" key="13">
    <source>
        <dbReference type="Proteomes" id="UP000030710"/>
    </source>
</evidence>
<dbReference type="Proteomes" id="UP000030710">
    <property type="component" value="Unassembled WGS sequence"/>
</dbReference>
<keyword evidence="4" id="KW-0808">Transferase</keyword>